<accession>A0A1Q2YBC8</accession>
<gene>
    <name evidence="1" type="ORF">PMKS-000189</name>
</gene>
<protein>
    <submittedName>
        <fullName evidence="1">Uncharacterized protein</fullName>
    </submittedName>
</protein>
<dbReference type="EMBL" id="BDGI01000003">
    <property type="protein sequence ID" value="GAV26733.1"/>
    <property type="molecule type" value="Genomic_DNA"/>
</dbReference>
<name>A0A1Q2YBC8_9ASCO</name>
<reference evidence="1 2" key="1">
    <citation type="submission" date="2016-08" db="EMBL/GenBank/DDBJ databases">
        <title>Whole genome shotgun sequence of Pichia membranifaciens KS47-1.</title>
        <authorList>
            <person name="Konishi M."/>
            <person name="Ishida M."/>
            <person name="Arakawa T."/>
            <person name="Kato Y."/>
            <person name="Horiuchi J."/>
        </authorList>
    </citation>
    <scope>NUCLEOTIDE SEQUENCE [LARGE SCALE GENOMIC DNA]</scope>
    <source>
        <strain evidence="1 2">KS47-1</strain>
    </source>
</reference>
<comment type="caution">
    <text evidence="1">The sequence shown here is derived from an EMBL/GenBank/DDBJ whole genome shotgun (WGS) entry which is preliminary data.</text>
</comment>
<evidence type="ECO:0000313" key="2">
    <source>
        <dbReference type="Proteomes" id="UP000186136"/>
    </source>
</evidence>
<evidence type="ECO:0000313" key="1">
    <source>
        <dbReference type="EMBL" id="GAV26733.1"/>
    </source>
</evidence>
<dbReference type="AlphaFoldDB" id="A0A1Q2YBC8"/>
<proteinExistence type="predicted"/>
<keyword evidence="2" id="KW-1185">Reference proteome</keyword>
<dbReference type="Proteomes" id="UP000186136">
    <property type="component" value="Unassembled WGS sequence"/>
</dbReference>
<organism evidence="1 2">
    <name type="scientific">Pichia membranifaciens</name>
    <dbReference type="NCBI Taxonomy" id="4926"/>
    <lineage>
        <taxon>Eukaryota</taxon>
        <taxon>Fungi</taxon>
        <taxon>Dikarya</taxon>
        <taxon>Ascomycota</taxon>
        <taxon>Saccharomycotina</taxon>
        <taxon>Pichiomycetes</taxon>
        <taxon>Pichiales</taxon>
        <taxon>Pichiaceae</taxon>
        <taxon>Pichia</taxon>
    </lineage>
</organism>
<sequence>MGTVSASVAVLATEKKLISQESEIDLQQVLKFVEIIHGRMPVTEIIKARLKDNIGTVAFGACAHTQVVDLVRIEIARRLPNSDKRVDYLEGIQTR</sequence>
<dbReference type="OrthoDB" id="4494341at2759"/>